<feature type="region of interest" description="Actin-binding" evidence="10">
    <location>
        <begin position="546"/>
        <end position="568"/>
    </location>
</feature>
<dbReference type="PROSITE" id="PS50096">
    <property type="entry name" value="IQ"/>
    <property type="match status" value="5"/>
</dbReference>
<feature type="domain" description="Myosin motor" evidence="14">
    <location>
        <begin position="1"/>
        <end position="665"/>
    </location>
</feature>
<dbReference type="CDD" id="cd01384">
    <property type="entry name" value="MYSc_Myo11"/>
    <property type="match status" value="1"/>
</dbReference>
<feature type="domain" description="Dilute" evidence="13">
    <location>
        <begin position="1084"/>
        <end position="1387"/>
    </location>
</feature>
<feature type="region of interest" description="Disordered" evidence="12">
    <location>
        <begin position="989"/>
        <end position="1026"/>
    </location>
</feature>
<dbReference type="InterPro" id="IPR036018">
    <property type="entry name" value="MYSc_Myo11"/>
</dbReference>
<dbReference type="Gene3D" id="3.30.70.1590">
    <property type="match status" value="1"/>
</dbReference>
<evidence type="ECO:0000256" key="3">
    <source>
        <dbReference type="ARBA" id="ARBA00022741"/>
    </source>
</evidence>
<dbReference type="PANTHER" id="PTHR13140">
    <property type="entry name" value="MYOSIN"/>
    <property type="match status" value="1"/>
</dbReference>
<feature type="compositionally biased region" description="Polar residues" evidence="12">
    <location>
        <begin position="991"/>
        <end position="1002"/>
    </location>
</feature>
<dbReference type="Gene3D" id="1.20.58.530">
    <property type="match status" value="1"/>
</dbReference>
<evidence type="ECO:0000259" key="14">
    <source>
        <dbReference type="PROSITE" id="PS51456"/>
    </source>
</evidence>
<protein>
    <recommendedName>
        <fullName evidence="17">Myosin motor domain-containing protein</fullName>
    </recommendedName>
</protein>
<evidence type="ECO:0000256" key="1">
    <source>
        <dbReference type="ARBA" id="ARBA00008049"/>
    </source>
</evidence>
<dbReference type="SUPFAM" id="SSF52540">
    <property type="entry name" value="P-loop containing nucleoside triphosphate hydrolases"/>
    <property type="match status" value="2"/>
</dbReference>
<keyword evidence="16" id="KW-1185">Reference proteome</keyword>
<dbReference type="GO" id="GO:0007015">
    <property type="term" value="P:actin filament organization"/>
    <property type="evidence" value="ECO:0007669"/>
    <property type="project" value="InterPro"/>
</dbReference>
<keyword evidence="3 10" id="KW-0547">Nucleotide-binding</keyword>
<evidence type="ECO:0000313" key="16">
    <source>
        <dbReference type="Proteomes" id="UP000006038"/>
    </source>
</evidence>
<dbReference type="InterPro" id="IPR027417">
    <property type="entry name" value="P-loop_NTPase"/>
</dbReference>
<dbReference type="SMART" id="SM01132">
    <property type="entry name" value="DIL"/>
    <property type="match status" value="1"/>
</dbReference>
<keyword evidence="7 10" id="KW-0518">Myosin</keyword>
<dbReference type="InterPro" id="IPR001609">
    <property type="entry name" value="Myosin_head_motor_dom-like"/>
</dbReference>
<dbReference type="eggNOG" id="KOG0160">
    <property type="taxonomic scope" value="Eukaryota"/>
</dbReference>
<dbReference type="OMA" id="LAQMEVW"/>
<dbReference type="GO" id="GO:0016020">
    <property type="term" value="C:membrane"/>
    <property type="evidence" value="ECO:0007669"/>
    <property type="project" value="TreeGrafter"/>
</dbReference>
<dbReference type="GO" id="GO:0030048">
    <property type="term" value="P:actin filament-based movement"/>
    <property type="evidence" value="ECO:0007669"/>
    <property type="project" value="UniProtKB-ARBA"/>
</dbReference>
<dbReference type="Gene3D" id="1.20.5.190">
    <property type="match status" value="3"/>
</dbReference>
<keyword evidence="4 10" id="KW-0067">ATP-binding</keyword>
<dbReference type="Pfam" id="PF01843">
    <property type="entry name" value="DIL"/>
    <property type="match status" value="1"/>
</dbReference>
<dbReference type="InterPro" id="IPR002710">
    <property type="entry name" value="Dilute_dom"/>
</dbReference>
<evidence type="ECO:0008006" key="17">
    <source>
        <dbReference type="Google" id="ProtNLM"/>
    </source>
</evidence>
<dbReference type="CDD" id="cd15475">
    <property type="entry name" value="MyosinXI_CBD"/>
    <property type="match status" value="1"/>
</dbReference>
<keyword evidence="5" id="KW-0112">Calmodulin-binding</keyword>
<evidence type="ECO:0000256" key="10">
    <source>
        <dbReference type="PROSITE-ProRule" id="PRU00782"/>
    </source>
</evidence>
<dbReference type="FunFam" id="1.20.5.190:FF:000001">
    <property type="entry name" value="unconventional myosin-Va"/>
    <property type="match status" value="1"/>
</dbReference>
<dbReference type="InterPro" id="IPR000048">
    <property type="entry name" value="IQ_motif_EF-hand-BS"/>
</dbReference>
<dbReference type="PANTHER" id="PTHR13140:SF850">
    <property type="entry name" value="MYOSIN-6"/>
    <property type="match status" value="1"/>
</dbReference>
<sequence length="1442" mass="164273">MTRLAYLHEPGVLYNLKSRYGMNEIYTYTGNILIAVNPFQRLTHLYNNHMMEIYKGAEFGELSPHPFAVADRAYRLMMNYGVSQAILVSGESGAGKTESTKMLMQYLAFMGGKAQSDGRSVQQQVLESNPVLEAFGNAKTVRNNNSSRFGKFVEIQFDQNGKISGAAIRTYLLERSRVCQISDPERNYHCFYMLCAAPPEERERYKLGDAASFHYLNQSNCIKLDGLDDSSEYIATRRAMDIVGISSGEQDAIFRVVAAILHLGNVEFVEGSEADSSVPKDDKSKFHLRTASELFMCDEKALEESLCKRVMATRGESIVRNLDPRAAALSRDALARIVYSRLFDWLVNKINTSIGQDPSSKLLIGVLDIYGFESFKTNSFEQFCINLTNEKLQQHFNQHVFKMEQEEYTKEEIDWSYIQFVDNQDILDLIEKKPGGIIALLDETCMLRNSTHETFAEKLYQKFKGNEHFSRPKFSRSDFTIHHYAGHVTYQTDLFLDKNIDYAVNEHQILLHASSCSFVSSLFPPSEESTKSTKFTSIGSSFKQQLQALLETLSSTEPHYIRCIKPNNVLKPAIFENSNVLQQLRCGGVLEAIRISCLGYPTRRTYDEFVDRFGVLLPEVLGESYDEVTATNMLLEKVNLTGYQIGKTKVFLRAGQMAELDARRTEVLSCSASKIQRKVRSYLAHKQFIQLQLSAIHLQAICRGQIARNHYEDLRRKAATLTIQTYYRMLFARKKYRDLCSASTTIQSGLRGMAARKELQCRQQSKAAVIIQSYYRRYLARLRYMGLKKAVITTQCAWRGRLARRELRKLKMAAKETGALQAAKNKLEKEVEELTWRLQLEKRIRADMEEAKSQENKKLQQKLQELQLQSNETKDLLKREQETAKAALEKAALVPEVQVDTTLVNELTAENEKLKTLVVSLETKIDETEQRFEEVKKAREELLKKATDAESKIDGLTNTMLSLQEKLINMEAENQVLRQQALFRSPVRTIPENTSPKSNVPNGSPHGDEQMTPHGTPPASKEYGKFAQPRPSFFERQHESVDALINCVTENIGFSEGKPIAAITIYKCLVHWKIFETEKTSVFDRLIQIFGSAMQKHDSNEDLAYWLSTSSTLLIMLQKSLKAAGSSGATPRRKPQTQSSFLGRMVFRSSNITVDMDLVRQIEAKYPAFLFKQQLTAFVEGLYGMIRDNVKKELSSLLSHAIQVPRIMKASMVRGRSFGTSSLPRGRSFSNQGSYWQAIVDNLDELLKILQENCVPAIFMRKIFTQIFSFINAQLFNSLLVRHECCSFSNGEYVKQGLAQMEVWCGEVKPEYVGSALDELRHIRQAVGFLVIFKKFRISYDEIVNDLCPVLNVQQLYKICTQYWDDKYNTESVSEEVLDEMRTLITKASGQDSSDSTFLLDDEISMPISLEEIGDSMDAKEFQHIDPPPELVAIPAFQFLKN</sequence>
<keyword evidence="8 10" id="KW-0505">Motor protein</keyword>
<evidence type="ECO:0000256" key="7">
    <source>
        <dbReference type="ARBA" id="ARBA00023123"/>
    </source>
</evidence>
<reference evidence="15" key="1">
    <citation type="submission" date="2013-04" db="UniProtKB">
        <authorList>
            <consortium name="EnsemblPlants"/>
        </authorList>
    </citation>
    <scope>IDENTIFICATION</scope>
</reference>
<keyword evidence="6 11" id="KW-0175">Coiled coil</keyword>
<dbReference type="GO" id="GO:0005737">
    <property type="term" value="C:cytoplasm"/>
    <property type="evidence" value="ECO:0007669"/>
    <property type="project" value="TreeGrafter"/>
</dbReference>
<evidence type="ECO:0000259" key="13">
    <source>
        <dbReference type="PROSITE" id="PS51126"/>
    </source>
</evidence>
<dbReference type="InterPro" id="IPR036961">
    <property type="entry name" value="Kinesin_motor_dom_sf"/>
</dbReference>
<proteinExistence type="inferred from homology"/>
<dbReference type="Pfam" id="PF00612">
    <property type="entry name" value="IQ"/>
    <property type="match status" value="6"/>
</dbReference>
<dbReference type="FunFam" id="1.10.10.820:FF:000001">
    <property type="entry name" value="Myosin heavy chain"/>
    <property type="match status" value="1"/>
</dbReference>
<dbReference type="Gene3D" id="1.10.10.820">
    <property type="match status" value="1"/>
</dbReference>
<dbReference type="GO" id="GO:0000146">
    <property type="term" value="F:microfilament motor activity"/>
    <property type="evidence" value="ECO:0007669"/>
    <property type="project" value="TreeGrafter"/>
</dbReference>
<keyword evidence="2" id="KW-0677">Repeat</keyword>
<dbReference type="Gene3D" id="1.20.120.720">
    <property type="entry name" value="Myosin VI head, motor domain, U50 subdomain"/>
    <property type="match status" value="1"/>
</dbReference>
<gene>
    <name evidence="15" type="primary">LOC102711319</name>
</gene>
<dbReference type="PROSITE" id="PS51456">
    <property type="entry name" value="MYOSIN_MOTOR"/>
    <property type="match status" value="1"/>
</dbReference>
<dbReference type="SMART" id="SM00242">
    <property type="entry name" value="MYSc"/>
    <property type="match status" value="1"/>
</dbReference>
<evidence type="ECO:0000256" key="2">
    <source>
        <dbReference type="ARBA" id="ARBA00022737"/>
    </source>
</evidence>
<evidence type="ECO:0000256" key="5">
    <source>
        <dbReference type="ARBA" id="ARBA00022860"/>
    </source>
</evidence>
<evidence type="ECO:0000256" key="6">
    <source>
        <dbReference type="ARBA" id="ARBA00023054"/>
    </source>
</evidence>
<evidence type="ECO:0000256" key="8">
    <source>
        <dbReference type="ARBA" id="ARBA00023175"/>
    </source>
</evidence>
<keyword evidence="9 10" id="KW-0009">Actin-binding</keyword>
<evidence type="ECO:0000256" key="9">
    <source>
        <dbReference type="ARBA" id="ARBA00023203"/>
    </source>
</evidence>
<dbReference type="PRINTS" id="PR00193">
    <property type="entry name" value="MYOSINHEAVY"/>
</dbReference>
<dbReference type="Gramene" id="OB02G27500.1">
    <property type="protein sequence ID" value="OB02G27500.1"/>
    <property type="gene ID" value="OB02G27500"/>
</dbReference>
<dbReference type="Proteomes" id="UP000006038">
    <property type="component" value="Unassembled WGS sequence"/>
</dbReference>
<dbReference type="GO" id="GO:0005516">
    <property type="term" value="F:calmodulin binding"/>
    <property type="evidence" value="ECO:0007669"/>
    <property type="project" value="UniProtKB-KW"/>
</dbReference>
<dbReference type="Gene3D" id="3.40.850.10">
    <property type="entry name" value="Kinesin motor domain"/>
    <property type="match status" value="1"/>
</dbReference>
<organism evidence="15">
    <name type="scientific">Oryza brachyantha</name>
    <name type="common">malo sina</name>
    <dbReference type="NCBI Taxonomy" id="4533"/>
    <lineage>
        <taxon>Eukaryota</taxon>
        <taxon>Viridiplantae</taxon>
        <taxon>Streptophyta</taxon>
        <taxon>Embryophyta</taxon>
        <taxon>Tracheophyta</taxon>
        <taxon>Spermatophyta</taxon>
        <taxon>Magnoliopsida</taxon>
        <taxon>Liliopsida</taxon>
        <taxon>Poales</taxon>
        <taxon>Poaceae</taxon>
        <taxon>BOP clade</taxon>
        <taxon>Oryzoideae</taxon>
        <taxon>Oryzeae</taxon>
        <taxon>Oryzinae</taxon>
        <taxon>Oryza</taxon>
    </lineage>
</organism>
<feature type="coiled-coil region" evidence="11">
    <location>
        <begin position="810"/>
        <end position="980"/>
    </location>
</feature>
<accession>J3LDN3</accession>
<dbReference type="HOGENOM" id="CLU_000192_3_1_1"/>
<dbReference type="SMART" id="SM00015">
    <property type="entry name" value="IQ"/>
    <property type="match status" value="6"/>
</dbReference>
<dbReference type="EnsemblPlants" id="OB02G27500.1">
    <property type="protein sequence ID" value="OB02G27500.1"/>
    <property type="gene ID" value="OB02G27500"/>
</dbReference>
<dbReference type="Pfam" id="PF00063">
    <property type="entry name" value="Myosin_head"/>
    <property type="match status" value="1"/>
</dbReference>
<dbReference type="PROSITE" id="PS51126">
    <property type="entry name" value="DILUTE"/>
    <property type="match status" value="1"/>
</dbReference>
<dbReference type="GO" id="GO:0016459">
    <property type="term" value="C:myosin complex"/>
    <property type="evidence" value="ECO:0007669"/>
    <property type="project" value="UniProtKB-KW"/>
</dbReference>
<feature type="binding site" evidence="10">
    <location>
        <begin position="90"/>
        <end position="97"/>
    </location>
    <ligand>
        <name>ATP</name>
        <dbReference type="ChEBI" id="CHEBI:30616"/>
    </ligand>
</feature>
<name>J3LDN3_ORYBR</name>
<evidence type="ECO:0000256" key="4">
    <source>
        <dbReference type="ARBA" id="ARBA00022840"/>
    </source>
</evidence>
<comment type="similarity">
    <text evidence="1">Belongs to the TRAFAC class myosin-kinesin ATPase superfamily. Myosin family. Plant myosin class XI subfamily.</text>
</comment>
<evidence type="ECO:0000256" key="11">
    <source>
        <dbReference type="SAM" id="Coils"/>
    </source>
</evidence>
<dbReference type="InterPro" id="IPR037975">
    <property type="entry name" value="MyosinXI_CBD"/>
</dbReference>
<dbReference type="FunFam" id="1.20.120.720:FF:000011">
    <property type="entry name" value="Myosin 2"/>
    <property type="match status" value="1"/>
</dbReference>
<dbReference type="GO" id="GO:0051015">
    <property type="term" value="F:actin filament binding"/>
    <property type="evidence" value="ECO:0007669"/>
    <property type="project" value="TreeGrafter"/>
</dbReference>
<dbReference type="GO" id="GO:0005524">
    <property type="term" value="F:ATP binding"/>
    <property type="evidence" value="ECO:0007669"/>
    <property type="project" value="UniProtKB-UniRule"/>
</dbReference>
<evidence type="ECO:0000313" key="15">
    <source>
        <dbReference type="EnsemblPlants" id="OB02G27500.1"/>
    </source>
</evidence>
<evidence type="ECO:0000256" key="12">
    <source>
        <dbReference type="SAM" id="MobiDB-lite"/>
    </source>
</evidence>